<feature type="binding site" evidence="14">
    <location>
        <position position="170"/>
    </location>
    <ligand>
        <name>Mg(2+)</name>
        <dbReference type="ChEBI" id="CHEBI:18420"/>
        <label>1</label>
    </ligand>
</feature>
<evidence type="ECO:0000256" key="7">
    <source>
        <dbReference type="ARBA" id="ARBA00022801"/>
    </source>
</evidence>
<name>A0A8I2B5I3_PLESH</name>
<dbReference type="GO" id="GO:0046872">
    <property type="term" value="F:metal ion binding"/>
    <property type="evidence" value="ECO:0007669"/>
    <property type="project" value="UniProtKB-KW"/>
</dbReference>
<evidence type="ECO:0000256" key="15">
    <source>
        <dbReference type="PIRSR" id="PIRSR604385-3"/>
    </source>
</evidence>
<evidence type="ECO:0000313" key="17">
    <source>
        <dbReference type="EMBL" id="MBO1108057.1"/>
    </source>
</evidence>
<dbReference type="NCBIfam" id="NF008003">
    <property type="entry name" value="PRK10729.1"/>
    <property type="match status" value="1"/>
</dbReference>
<dbReference type="AlphaFoldDB" id="A0A8I2B5I3"/>
<evidence type="ECO:0000313" key="18">
    <source>
        <dbReference type="Proteomes" id="UP000664658"/>
    </source>
</evidence>
<evidence type="ECO:0000256" key="14">
    <source>
        <dbReference type="PIRSR" id="PIRSR604385-2"/>
    </source>
</evidence>
<dbReference type="EC" id="3.6.1.13" evidence="4"/>
<evidence type="ECO:0000256" key="1">
    <source>
        <dbReference type="ARBA" id="ARBA00001946"/>
    </source>
</evidence>
<dbReference type="GO" id="GO:0047631">
    <property type="term" value="F:ADP-ribose diphosphatase activity"/>
    <property type="evidence" value="ECO:0007669"/>
    <property type="project" value="UniProtKB-EC"/>
</dbReference>
<dbReference type="EMBL" id="JAFNAA010000006">
    <property type="protein sequence ID" value="MBO1108057.1"/>
    <property type="molecule type" value="Genomic_DNA"/>
</dbReference>
<evidence type="ECO:0000256" key="10">
    <source>
        <dbReference type="ARBA" id="ARBA00030162"/>
    </source>
</evidence>
<gene>
    <name evidence="17" type="primary">nudF</name>
    <name evidence="17" type="ORF">J2R62_07455</name>
</gene>
<feature type="binding site" evidence="14">
    <location>
        <position position="122"/>
    </location>
    <ligand>
        <name>Mg(2+)</name>
        <dbReference type="ChEBI" id="CHEBI:18420"/>
        <label>1</label>
    </ligand>
</feature>
<evidence type="ECO:0000259" key="16">
    <source>
        <dbReference type="PROSITE" id="PS51462"/>
    </source>
</evidence>
<dbReference type="PROSITE" id="PS51462">
    <property type="entry name" value="NUDIX"/>
    <property type="match status" value="1"/>
</dbReference>
<dbReference type="GO" id="GO:0019693">
    <property type="term" value="P:ribose phosphate metabolic process"/>
    <property type="evidence" value="ECO:0007669"/>
    <property type="project" value="TreeGrafter"/>
</dbReference>
<comment type="subunit">
    <text evidence="3">Homodimer.</text>
</comment>
<organism evidence="17 18">
    <name type="scientific">Plesiomonas shigelloides</name>
    <name type="common">Aeromonas shigelloides</name>
    <dbReference type="NCBI Taxonomy" id="703"/>
    <lineage>
        <taxon>Bacteria</taxon>
        <taxon>Pseudomonadati</taxon>
        <taxon>Pseudomonadota</taxon>
        <taxon>Gammaproteobacteria</taxon>
        <taxon>Enterobacterales</taxon>
        <taxon>Enterobacteriaceae</taxon>
        <taxon>Plesiomonas</taxon>
    </lineage>
</organism>
<comment type="similarity">
    <text evidence="2">Belongs to the Nudix hydrolase family. NudF subfamily.</text>
</comment>
<comment type="cofactor">
    <cofactor evidence="1 14">
        <name>Mg(2+)</name>
        <dbReference type="ChEBI" id="CHEBI:18420"/>
    </cofactor>
</comment>
<sequence length="218" mass="24390">MVSLKRNTPSDLLPTDFTEADIQMVNKQPLYNGFFRLTRYRFRHRLFAGGMSGEVSREIFERGHAAALLAYDPKQDKIVLVEQLRIAALETSASPWLLELVAGIIDPGESPEQVVRREAQEEAGLTVQRCEPMLSYLASPGGSSERLSLFVGEVVAPESGTLHGLADEHEDIKVHVVDRQTAMMLMERGRIDNAATIIALQWLALHGDALRKRWLNVK</sequence>
<dbReference type="CDD" id="cd24155">
    <property type="entry name" value="NUDIX_ADPRase"/>
    <property type="match status" value="1"/>
</dbReference>
<feature type="short sequence motif" description="Nudix box" evidence="15">
    <location>
        <begin position="103"/>
        <end position="125"/>
    </location>
</feature>
<evidence type="ECO:0000256" key="2">
    <source>
        <dbReference type="ARBA" id="ARBA00007482"/>
    </source>
</evidence>
<dbReference type="PROSITE" id="PS00893">
    <property type="entry name" value="NUDIX_BOX"/>
    <property type="match status" value="1"/>
</dbReference>
<protein>
    <recommendedName>
        <fullName evidence="5">ADP-ribose pyrophosphatase</fullName>
        <ecNumber evidence="4">3.6.1.13</ecNumber>
    </recommendedName>
    <alternativeName>
        <fullName evidence="10">ADP-ribose diphosphatase</fullName>
    </alternativeName>
    <alternativeName>
        <fullName evidence="12">ADP-ribose phosphohydrolase</fullName>
    </alternativeName>
    <alternativeName>
        <fullName evidence="11">Adenosine diphosphoribose pyrophosphatase</fullName>
    </alternativeName>
</protein>
<keyword evidence="6 14" id="KW-0479">Metal-binding</keyword>
<feature type="binding site" evidence="14">
    <location>
        <position position="118"/>
    </location>
    <ligand>
        <name>Mg(2+)</name>
        <dbReference type="ChEBI" id="CHEBI:18420"/>
        <label>1</label>
    </ligand>
</feature>
<evidence type="ECO:0000256" key="5">
    <source>
        <dbReference type="ARBA" id="ARBA00013297"/>
    </source>
</evidence>
<dbReference type="InterPro" id="IPR015797">
    <property type="entry name" value="NUDIX_hydrolase-like_dom_sf"/>
</dbReference>
<evidence type="ECO:0000256" key="6">
    <source>
        <dbReference type="ARBA" id="ARBA00022723"/>
    </source>
</evidence>
<comment type="caution">
    <text evidence="17">The sequence shown here is derived from an EMBL/GenBank/DDBJ whole genome shotgun (WGS) entry which is preliminary data.</text>
</comment>
<dbReference type="InterPro" id="IPR000086">
    <property type="entry name" value="NUDIX_hydrolase_dom"/>
</dbReference>
<dbReference type="Gene3D" id="3.90.79.10">
    <property type="entry name" value="Nucleoside Triphosphate Pyrophosphohydrolase"/>
    <property type="match status" value="1"/>
</dbReference>
<dbReference type="InterPro" id="IPR004385">
    <property type="entry name" value="NDP_pyrophosphatase"/>
</dbReference>
<evidence type="ECO:0000256" key="3">
    <source>
        <dbReference type="ARBA" id="ARBA00011738"/>
    </source>
</evidence>
<dbReference type="GO" id="GO:0019144">
    <property type="term" value="F:ADP-sugar diphosphatase activity"/>
    <property type="evidence" value="ECO:0007669"/>
    <property type="project" value="TreeGrafter"/>
</dbReference>
<evidence type="ECO:0000256" key="9">
    <source>
        <dbReference type="ARBA" id="ARBA00025164"/>
    </source>
</evidence>
<dbReference type="Proteomes" id="UP000664658">
    <property type="component" value="Unassembled WGS sequence"/>
</dbReference>
<evidence type="ECO:0000256" key="4">
    <source>
        <dbReference type="ARBA" id="ARBA00012453"/>
    </source>
</evidence>
<feature type="domain" description="Nudix hydrolase" evidence="16">
    <location>
        <begin position="61"/>
        <end position="204"/>
    </location>
</feature>
<evidence type="ECO:0000256" key="11">
    <source>
        <dbReference type="ARBA" id="ARBA00030308"/>
    </source>
</evidence>
<evidence type="ECO:0000256" key="8">
    <source>
        <dbReference type="ARBA" id="ARBA00022842"/>
    </source>
</evidence>
<keyword evidence="7 17" id="KW-0378">Hydrolase</keyword>
<comment type="catalytic activity">
    <reaction evidence="13">
        <text>ADP-D-ribose + H2O = D-ribose 5-phosphate + AMP + 2 H(+)</text>
        <dbReference type="Rhea" id="RHEA:10412"/>
        <dbReference type="ChEBI" id="CHEBI:15377"/>
        <dbReference type="ChEBI" id="CHEBI:15378"/>
        <dbReference type="ChEBI" id="CHEBI:57967"/>
        <dbReference type="ChEBI" id="CHEBI:78346"/>
        <dbReference type="ChEBI" id="CHEBI:456215"/>
        <dbReference type="EC" id="3.6.1.13"/>
    </reaction>
</comment>
<dbReference type="PANTHER" id="PTHR11839">
    <property type="entry name" value="UDP/ADP-SUGAR PYROPHOSPHATASE"/>
    <property type="match status" value="1"/>
</dbReference>
<dbReference type="PANTHER" id="PTHR11839:SF5">
    <property type="entry name" value="ADP-RIBOSE PYROPHOSPHATASE"/>
    <property type="match status" value="1"/>
</dbReference>
<keyword evidence="8 14" id="KW-0460">Magnesium</keyword>
<reference evidence="17" key="1">
    <citation type="submission" date="2021-03" db="EMBL/GenBank/DDBJ databases">
        <title>Plesiomonas shigelloides zfcc0051, isolated from zebrafish feces.</title>
        <authorList>
            <person name="Vanderhoek Z."/>
            <person name="Gaulke C."/>
        </authorList>
    </citation>
    <scope>NUCLEOTIDE SEQUENCE</scope>
    <source>
        <strain evidence="17">Zfcc0051</strain>
    </source>
</reference>
<dbReference type="Pfam" id="PF00293">
    <property type="entry name" value="NUDIX"/>
    <property type="match status" value="1"/>
</dbReference>
<dbReference type="RefSeq" id="WP_207541962.1">
    <property type="nucleotide sequence ID" value="NZ_JAFNAA010000006.1"/>
</dbReference>
<evidence type="ECO:0000256" key="12">
    <source>
        <dbReference type="ARBA" id="ARBA00033056"/>
    </source>
</evidence>
<evidence type="ECO:0000256" key="13">
    <source>
        <dbReference type="ARBA" id="ARBA00049546"/>
    </source>
</evidence>
<dbReference type="GO" id="GO:0005829">
    <property type="term" value="C:cytosol"/>
    <property type="evidence" value="ECO:0007669"/>
    <property type="project" value="TreeGrafter"/>
</dbReference>
<feature type="binding site" evidence="14">
    <location>
        <position position="102"/>
    </location>
    <ligand>
        <name>Mg(2+)</name>
        <dbReference type="ChEBI" id="CHEBI:18420"/>
        <label>1</label>
    </ligand>
</feature>
<comment type="function">
    <text evidence="9">Acts on ADP-mannose and ADP-glucose as well as ADP-ribose. Prevents glycogen biosynthesis. The reaction catalyzed by this enzyme is a limiting step of the gluconeogenic process.</text>
</comment>
<proteinExistence type="inferred from homology"/>
<dbReference type="GO" id="GO:0006753">
    <property type="term" value="P:nucleoside phosphate metabolic process"/>
    <property type="evidence" value="ECO:0007669"/>
    <property type="project" value="TreeGrafter"/>
</dbReference>
<accession>A0A8I2B5I3</accession>
<dbReference type="NCBIfam" id="TIGR00052">
    <property type="entry name" value="nudix-type nucleoside diphosphatase, YffH/AdpP family"/>
    <property type="match status" value="1"/>
</dbReference>
<dbReference type="SUPFAM" id="SSF55811">
    <property type="entry name" value="Nudix"/>
    <property type="match status" value="1"/>
</dbReference>
<dbReference type="InterPro" id="IPR020084">
    <property type="entry name" value="NUDIX_hydrolase_CS"/>
</dbReference>